<sequence length="253" mass="26862">MTLSLAAVFKPSGWRFIACSLLATLLWAPSIEAASGSSCSGCVTDQALKCVTYQCDNNITPTSVTVTLNNCLNLSFVAISYNGQCYKVGPAPLTFNIPCSSTSPLIFITHDGKKCNPNGGATAADVGSCYNNGINKNQLQGVCVKKYTAARDFTPCTTASGLTCPAPDLTETPTAQILKHAVWRCMVNSAADINTHEHAHKPANAVANKPANANTHKPADTIPHKPAYTHAHFTADLQPHLTAYLQPHRAAHN</sequence>
<evidence type="ECO:0000313" key="2">
    <source>
        <dbReference type="EMBL" id="KAG5189194.1"/>
    </source>
</evidence>
<feature type="signal peptide" evidence="1">
    <location>
        <begin position="1"/>
        <end position="33"/>
    </location>
</feature>
<reference evidence="2" key="1">
    <citation type="submission" date="2021-02" db="EMBL/GenBank/DDBJ databases">
        <title>First Annotated Genome of the Yellow-green Alga Tribonema minus.</title>
        <authorList>
            <person name="Mahan K.M."/>
        </authorList>
    </citation>
    <scope>NUCLEOTIDE SEQUENCE</scope>
    <source>
        <strain evidence="2">UTEX B ZZ1240</strain>
    </source>
</reference>
<accession>A0A835ZB60</accession>
<proteinExistence type="predicted"/>
<comment type="caution">
    <text evidence="2">The sequence shown here is derived from an EMBL/GenBank/DDBJ whole genome shotgun (WGS) entry which is preliminary data.</text>
</comment>
<evidence type="ECO:0000313" key="3">
    <source>
        <dbReference type="Proteomes" id="UP000664859"/>
    </source>
</evidence>
<dbReference type="AlphaFoldDB" id="A0A835ZB60"/>
<protein>
    <submittedName>
        <fullName evidence="2">Uncharacterized protein</fullName>
    </submittedName>
</protein>
<dbReference type="Proteomes" id="UP000664859">
    <property type="component" value="Unassembled WGS sequence"/>
</dbReference>
<organism evidence="2 3">
    <name type="scientific">Tribonema minus</name>
    <dbReference type="NCBI Taxonomy" id="303371"/>
    <lineage>
        <taxon>Eukaryota</taxon>
        <taxon>Sar</taxon>
        <taxon>Stramenopiles</taxon>
        <taxon>Ochrophyta</taxon>
        <taxon>PX clade</taxon>
        <taxon>Xanthophyceae</taxon>
        <taxon>Tribonematales</taxon>
        <taxon>Tribonemataceae</taxon>
        <taxon>Tribonema</taxon>
    </lineage>
</organism>
<dbReference type="EMBL" id="JAFCMP010000056">
    <property type="protein sequence ID" value="KAG5189194.1"/>
    <property type="molecule type" value="Genomic_DNA"/>
</dbReference>
<keyword evidence="1" id="KW-0732">Signal</keyword>
<gene>
    <name evidence="2" type="ORF">JKP88DRAFT_253058</name>
</gene>
<evidence type="ECO:0000256" key="1">
    <source>
        <dbReference type="SAM" id="SignalP"/>
    </source>
</evidence>
<name>A0A835ZB60_9STRA</name>
<feature type="chain" id="PRO_5032932927" evidence="1">
    <location>
        <begin position="34"/>
        <end position="253"/>
    </location>
</feature>
<keyword evidence="3" id="KW-1185">Reference proteome</keyword>